<comment type="caution">
    <text evidence="2">The sequence shown here is derived from an EMBL/GenBank/DDBJ whole genome shotgun (WGS) entry which is preliminary data.</text>
</comment>
<proteinExistence type="predicted"/>
<evidence type="ECO:0000256" key="1">
    <source>
        <dbReference type="SAM" id="MobiDB-lite"/>
    </source>
</evidence>
<name>A0ABD2J4N4_9BILA</name>
<protein>
    <submittedName>
        <fullName evidence="2">Uncharacterized protein</fullName>
    </submittedName>
</protein>
<feature type="compositionally biased region" description="Polar residues" evidence="1">
    <location>
        <begin position="195"/>
        <end position="205"/>
    </location>
</feature>
<sequence>MTGSAARQINNNNNNNDQRQRERADRCLLPRHSGHSGFAFSGSSLAVGQVRTRRPHRRQRAHQELPPEGAGRSSHVVLPGASEPRCATWRTSAQCAARSAADWKRSRLRARLETIDEAVEVIRKKGSVFNVDQWLSLQCLYADPDYQCTICPLHRHRHNCRRRKQQRSGHASKEFFESVSGEATTGLDIPHKQTKQSGWTSTKTETAPAGGRITFLLSISAAYDGNGKLISSRPKPKPRQHQQADAAHFLSSISAATTGMEPCQKDQPKSNKKQQLHSDAFRIRCFSFSITTGP</sequence>
<feature type="region of interest" description="Disordered" evidence="1">
    <location>
        <begin position="47"/>
        <end position="75"/>
    </location>
</feature>
<accession>A0ABD2J4N4</accession>
<gene>
    <name evidence="2" type="ORF">niasHT_037602</name>
</gene>
<dbReference type="AlphaFoldDB" id="A0ABD2J4N4"/>
<feature type="region of interest" description="Disordered" evidence="1">
    <location>
        <begin position="1"/>
        <end position="22"/>
    </location>
</feature>
<feature type="compositionally biased region" description="Basic residues" evidence="1">
    <location>
        <begin position="51"/>
        <end position="60"/>
    </location>
</feature>
<dbReference type="Proteomes" id="UP001620626">
    <property type="component" value="Unassembled WGS sequence"/>
</dbReference>
<feature type="region of interest" description="Disordered" evidence="1">
    <location>
        <begin position="183"/>
        <end position="206"/>
    </location>
</feature>
<evidence type="ECO:0000313" key="2">
    <source>
        <dbReference type="EMBL" id="KAL3085490.1"/>
    </source>
</evidence>
<keyword evidence="3" id="KW-1185">Reference proteome</keyword>
<reference evidence="2 3" key="1">
    <citation type="submission" date="2024-10" db="EMBL/GenBank/DDBJ databases">
        <authorList>
            <person name="Kim D."/>
        </authorList>
    </citation>
    <scope>NUCLEOTIDE SEQUENCE [LARGE SCALE GENOMIC DNA]</scope>
    <source>
        <strain evidence="2">BH-2024</strain>
    </source>
</reference>
<dbReference type="EMBL" id="JBICBT010001057">
    <property type="protein sequence ID" value="KAL3085490.1"/>
    <property type="molecule type" value="Genomic_DNA"/>
</dbReference>
<organism evidence="2 3">
    <name type="scientific">Heterodera trifolii</name>
    <dbReference type="NCBI Taxonomy" id="157864"/>
    <lineage>
        <taxon>Eukaryota</taxon>
        <taxon>Metazoa</taxon>
        <taxon>Ecdysozoa</taxon>
        <taxon>Nematoda</taxon>
        <taxon>Chromadorea</taxon>
        <taxon>Rhabditida</taxon>
        <taxon>Tylenchina</taxon>
        <taxon>Tylenchomorpha</taxon>
        <taxon>Tylenchoidea</taxon>
        <taxon>Heteroderidae</taxon>
        <taxon>Heteroderinae</taxon>
        <taxon>Heterodera</taxon>
    </lineage>
</organism>
<evidence type="ECO:0000313" key="3">
    <source>
        <dbReference type="Proteomes" id="UP001620626"/>
    </source>
</evidence>